<name>A0ABX2SS19_VREZH</name>
<accession>A0ABX2SS19</accession>
<evidence type="ECO:0000313" key="3">
    <source>
        <dbReference type="Proteomes" id="UP000528918"/>
    </source>
</evidence>
<dbReference type="InterPro" id="IPR027351">
    <property type="entry name" value="(+)RNA_virus_helicase_core_dom"/>
</dbReference>
<keyword evidence="3" id="KW-1185">Reference proteome</keyword>
<organism evidence="2 3">
    <name type="scientific">Vreelandella zhaodongensis</name>
    <name type="common">Halomonas zhaodongensis</name>
    <dbReference type="NCBI Taxonomy" id="1176240"/>
    <lineage>
        <taxon>Bacteria</taxon>
        <taxon>Pseudomonadati</taxon>
        <taxon>Pseudomonadota</taxon>
        <taxon>Gammaproteobacteria</taxon>
        <taxon>Oceanospirillales</taxon>
        <taxon>Halomonadaceae</taxon>
        <taxon>Vreelandella</taxon>
    </lineage>
</organism>
<comment type="caution">
    <text evidence="2">The sequence shown here is derived from an EMBL/GenBank/DDBJ whole genome shotgun (WGS) entry which is preliminary data.</text>
</comment>
<keyword evidence="2" id="KW-0547">Nucleotide-binding</keyword>
<reference evidence="2 3" key="1">
    <citation type="journal article" date="2013" name="Antonie Van Leeuwenhoek">
        <title>Halomonas zhaodongensis sp. nov., a slightly halophilic bacterium isolated from saline-alkaline soils in Zhaodong, China.</title>
        <authorList>
            <person name="Jiang J."/>
            <person name="Pan Y."/>
            <person name="Meng L."/>
            <person name="Hu S."/>
            <person name="Zhang X."/>
            <person name="Hu B."/>
            <person name="Meng J."/>
            <person name="Li C."/>
            <person name="Huang H."/>
            <person name="Wang K."/>
            <person name="Su T."/>
        </authorList>
    </citation>
    <scope>NUCLEOTIDE SEQUENCE [LARGE SCALE GENOMIC DNA]</scope>
    <source>
        <strain evidence="2 3">NEAU-ST10-25</strain>
    </source>
</reference>
<keyword evidence="2" id="KW-0378">Hydrolase</keyword>
<dbReference type="SUPFAM" id="SSF52540">
    <property type="entry name" value="P-loop containing nucleoside triphosphate hydrolases"/>
    <property type="match status" value="1"/>
</dbReference>
<dbReference type="Gene3D" id="3.40.50.300">
    <property type="entry name" value="P-loop containing nucleotide triphosphate hydrolases"/>
    <property type="match status" value="1"/>
</dbReference>
<proteinExistence type="predicted"/>
<dbReference type="RefSeq" id="WP_179927543.1">
    <property type="nucleotide sequence ID" value="NZ_JACCDD010000003.1"/>
</dbReference>
<protein>
    <submittedName>
        <fullName evidence="2">DNA helicase UvrD</fullName>
    </submittedName>
</protein>
<dbReference type="Proteomes" id="UP000528918">
    <property type="component" value="Unassembled WGS sequence"/>
</dbReference>
<dbReference type="EMBL" id="JACCDD010000003">
    <property type="protein sequence ID" value="NYS44912.1"/>
    <property type="molecule type" value="Genomic_DNA"/>
</dbReference>
<sequence>MDKRVVLAVAGSGKTSHIIDNISEDSRALIVTYTENNYKNIKSRIIDKVGFIPLGVRVKTYFNFIYSFCFKPLLGNKINSKGINWDIPPAFTLKLNRSNPKFYLDSRGRLYHNRIAKLLDQCNMMKEVSERVEKYFDLVCFDEVQDFGGHDFNFICKLSPKIESLLLVGDFFQHTFDTSRDGNVNSNIHKNIDTYTRKLTQAGYTLDTDLLSHSYRCSPTTCSFVYQNTGIQIESHRDDETIIQFVQSTTLAEKIYYDENIVKLFFRDSKRYNGFTENWGATKGLDCFLDVCIVLNATTLQHYKKSKLHELAPQTKNKFYVACTRAKRNIFFVSESLYKHHKQ</sequence>
<keyword evidence="2" id="KW-0067">ATP-binding</keyword>
<gene>
    <name evidence="2" type="ORF">HZS79_08145</name>
</gene>
<dbReference type="Pfam" id="PF01443">
    <property type="entry name" value="Viral_helicase1"/>
    <property type="match status" value="1"/>
</dbReference>
<dbReference type="GO" id="GO:0004386">
    <property type="term" value="F:helicase activity"/>
    <property type="evidence" value="ECO:0007669"/>
    <property type="project" value="UniProtKB-KW"/>
</dbReference>
<evidence type="ECO:0000259" key="1">
    <source>
        <dbReference type="Pfam" id="PF01443"/>
    </source>
</evidence>
<feature type="domain" description="(+)RNA virus helicase C-terminal" evidence="1">
    <location>
        <begin position="117"/>
        <end position="333"/>
    </location>
</feature>
<evidence type="ECO:0000313" key="2">
    <source>
        <dbReference type="EMBL" id="NYS44912.1"/>
    </source>
</evidence>
<keyword evidence="2" id="KW-0347">Helicase</keyword>
<dbReference type="InterPro" id="IPR027417">
    <property type="entry name" value="P-loop_NTPase"/>
</dbReference>